<dbReference type="Proteomes" id="UP000231162">
    <property type="component" value="Unassembled WGS sequence"/>
</dbReference>
<evidence type="ECO:0000313" key="1">
    <source>
        <dbReference type="EMBL" id="PIS07054.1"/>
    </source>
</evidence>
<organism evidence="1 2">
    <name type="scientific">Candidatus Berkelbacteria bacterium CG10_big_fil_rev_8_21_14_0_10_43_14</name>
    <dbReference type="NCBI Taxonomy" id="1974515"/>
    <lineage>
        <taxon>Bacteria</taxon>
        <taxon>Candidatus Berkelbacteria</taxon>
    </lineage>
</organism>
<dbReference type="EMBL" id="PEZX01000021">
    <property type="protein sequence ID" value="PIS07054.1"/>
    <property type="molecule type" value="Genomic_DNA"/>
</dbReference>
<dbReference type="AlphaFoldDB" id="A0A2M6R8U8"/>
<protein>
    <submittedName>
        <fullName evidence="1">Four helix bundle protein</fullName>
    </submittedName>
</protein>
<dbReference type="Pfam" id="PF05635">
    <property type="entry name" value="23S_rRNA_IVP"/>
    <property type="match status" value="1"/>
</dbReference>
<proteinExistence type="predicted"/>
<comment type="caution">
    <text evidence="1">The sequence shown here is derived from an EMBL/GenBank/DDBJ whole genome shotgun (WGS) entry which is preliminary data.</text>
</comment>
<gene>
    <name evidence="1" type="ORF">COT79_01335</name>
</gene>
<dbReference type="SUPFAM" id="SSF158446">
    <property type="entry name" value="IVS-encoded protein-like"/>
    <property type="match status" value="1"/>
</dbReference>
<dbReference type="Gene3D" id="1.20.1440.60">
    <property type="entry name" value="23S rRNA-intervening sequence"/>
    <property type="match status" value="1"/>
</dbReference>
<accession>A0A2M6R8U8</accession>
<dbReference type="InterPro" id="IPR036583">
    <property type="entry name" value="23S_rRNA_IVS_sf"/>
</dbReference>
<dbReference type="InterPro" id="IPR012657">
    <property type="entry name" value="23S_rRNA-intervening_sequence"/>
</dbReference>
<dbReference type="NCBIfam" id="TIGR02436">
    <property type="entry name" value="four helix bundle protein"/>
    <property type="match status" value="1"/>
</dbReference>
<sequence>MIKQEKQYGLEERCFCFAKEVREFCAIVPKSMINIDDMKQLLRSSGSVGANFIESCEALSKKDFPMRIKICRKEAKESVYWIRLVGPLSDDKLEKYRLSLLNEAQSLMKIFGSIVTKN</sequence>
<reference evidence="2" key="1">
    <citation type="submission" date="2017-09" db="EMBL/GenBank/DDBJ databases">
        <title>Depth-based differentiation of microbial function through sediment-hosted aquifers and enrichment of novel symbionts in the deep terrestrial subsurface.</title>
        <authorList>
            <person name="Probst A.J."/>
            <person name="Ladd B."/>
            <person name="Jarett J.K."/>
            <person name="Geller-Mcgrath D.E."/>
            <person name="Sieber C.M.K."/>
            <person name="Emerson J.B."/>
            <person name="Anantharaman K."/>
            <person name="Thomas B.C."/>
            <person name="Malmstrom R."/>
            <person name="Stieglmeier M."/>
            <person name="Klingl A."/>
            <person name="Woyke T."/>
            <person name="Ryan C.M."/>
            <person name="Banfield J.F."/>
        </authorList>
    </citation>
    <scope>NUCLEOTIDE SEQUENCE [LARGE SCALE GENOMIC DNA]</scope>
</reference>
<evidence type="ECO:0000313" key="2">
    <source>
        <dbReference type="Proteomes" id="UP000231162"/>
    </source>
</evidence>
<name>A0A2M6R8U8_9BACT</name>